<dbReference type="NCBIfam" id="NF009046">
    <property type="entry name" value="PRK12380.1"/>
    <property type="match status" value="1"/>
</dbReference>
<keyword evidence="3 5" id="KW-0479">Metal-binding</keyword>
<keyword evidence="7" id="KW-1185">Reference proteome</keyword>
<dbReference type="RefSeq" id="WP_038157549.1">
    <property type="nucleotide sequence ID" value="NZ_JMTB01000081.1"/>
</dbReference>
<gene>
    <name evidence="5 6" type="primary">hypA</name>
    <name evidence="6" type="ORF">GTGU_02558</name>
</gene>
<dbReference type="GO" id="GO:0008270">
    <property type="term" value="F:zinc ion binding"/>
    <property type="evidence" value="ECO:0007669"/>
    <property type="project" value="UniProtKB-UniRule"/>
</dbReference>
<feature type="binding site" evidence="5">
    <location>
        <position position="93"/>
    </location>
    <ligand>
        <name>Zn(2+)</name>
        <dbReference type="ChEBI" id="CHEBI:29105"/>
    </ligand>
</feature>
<dbReference type="eggNOG" id="COG0375">
    <property type="taxonomic scope" value="Bacteria"/>
</dbReference>
<dbReference type="NCBIfam" id="NF002979">
    <property type="entry name" value="PRK03681.1"/>
    <property type="match status" value="1"/>
</dbReference>
<organism evidence="6 7">
    <name type="scientific">Trabulsiella guamensis ATCC 49490</name>
    <dbReference type="NCBI Taxonomy" id="1005994"/>
    <lineage>
        <taxon>Bacteria</taxon>
        <taxon>Pseudomonadati</taxon>
        <taxon>Pseudomonadota</taxon>
        <taxon>Gammaproteobacteria</taxon>
        <taxon>Enterobacterales</taxon>
        <taxon>Enterobacteriaceae</taxon>
        <taxon>Trabulsiella</taxon>
    </lineage>
</organism>
<dbReference type="AlphaFoldDB" id="A0A085A862"/>
<dbReference type="InterPro" id="IPR000688">
    <property type="entry name" value="HypA/HybF"/>
</dbReference>
<keyword evidence="4 5" id="KW-0862">Zinc</keyword>
<evidence type="ECO:0000313" key="7">
    <source>
        <dbReference type="Proteomes" id="UP000028630"/>
    </source>
</evidence>
<evidence type="ECO:0000256" key="1">
    <source>
        <dbReference type="ARBA" id="ARBA00010748"/>
    </source>
</evidence>
<reference evidence="7" key="1">
    <citation type="submission" date="2014-05" db="EMBL/GenBank/DDBJ databases">
        <title>ATOL: Assembling a taxonomically balanced genome-scale reconstruction of the evolutionary history of the Enterobacteriaceae.</title>
        <authorList>
            <person name="Plunkett G. III"/>
            <person name="Neeno-Eckwall E.C."/>
            <person name="Glasner J.D."/>
            <person name="Perna N.T."/>
        </authorList>
    </citation>
    <scope>NUCLEOTIDE SEQUENCE [LARGE SCALE GENOMIC DNA]</scope>
    <source>
        <strain evidence="7">ATCC 49490</strain>
    </source>
</reference>
<sequence length="116" mass="13207">MHEITLCQRAIEIVEQQAAANGAKRVIAVWIKIGAFSCVESSSLRFCFDLVCRGTLAEGCKLHIEEQQAECWCERCQQYVHLLSQHVRRCPQCQSDALQIVADDGMQIQRIEIDQE</sequence>
<proteinExistence type="inferred from homology"/>
<dbReference type="OrthoDB" id="288014at2"/>
<accession>A0A085A862</accession>
<dbReference type="PROSITE" id="PS01249">
    <property type="entry name" value="HYPA"/>
    <property type="match status" value="1"/>
</dbReference>
<dbReference type="FunFam" id="3.30.2320.80:FF:000001">
    <property type="entry name" value="Hydrogenase maturation factor HypA"/>
    <property type="match status" value="1"/>
</dbReference>
<dbReference type="Gene3D" id="3.30.2320.80">
    <property type="match status" value="1"/>
</dbReference>
<feature type="binding site" evidence="5">
    <location>
        <position position="2"/>
    </location>
    <ligand>
        <name>Ni(2+)</name>
        <dbReference type="ChEBI" id="CHEBI:49786"/>
    </ligand>
</feature>
<comment type="function">
    <text evidence="5">Involved in the maturation of [NiFe] hydrogenases. Required for nickel insertion into the metal center of the hydrogenase.</text>
</comment>
<protein>
    <recommendedName>
        <fullName evidence="5">Hydrogenase maturation factor HypA</fullName>
    </recommendedName>
</protein>
<dbReference type="EMBL" id="JMTB01000081">
    <property type="protein sequence ID" value="KFC06407.1"/>
    <property type="molecule type" value="Genomic_DNA"/>
</dbReference>
<comment type="caution">
    <text evidence="6">The sequence shown here is derived from an EMBL/GenBank/DDBJ whole genome shotgun (WGS) entry which is preliminary data.</text>
</comment>
<comment type="similarity">
    <text evidence="1 5">Belongs to the HypA/HybF family.</text>
</comment>
<dbReference type="GO" id="GO:0016530">
    <property type="term" value="F:metallochaperone activity"/>
    <property type="evidence" value="ECO:0007669"/>
    <property type="project" value="UniProtKB-ARBA"/>
</dbReference>
<dbReference type="PIRSF" id="PIRSF004761">
    <property type="entry name" value="Hydrgn_mat_HypA"/>
    <property type="match status" value="1"/>
</dbReference>
<dbReference type="HAMAP" id="MF_00213">
    <property type="entry name" value="HypA_HybF"/>
    <property type="match status" value="1"/>
</dbReference>
<keyword evidence="2 5" id="KW-0533">Nickel</keyword>
<dbReference type="InterPro" id="IPR020538">
    <property type="entry name" value="Hydgase_Ni_incorp_HypA/HybF_CS"/>
</dbReference>
<evidence type="ECO:0000256" key="5">
    <source>
        <dbReference type="HAMAP-Rule" id="MF_00213"/>
    </source>
</evidence>
<dbReference type="NCBIfam" id="TIGR00100">
    <property type="entry name" value="hypA"/>
    <property type="match status" value="1"/>
</dbReference>
<name>A0A085A862_9ENTR</name>
<feature type="binding site" evidence="5">
    <location>
        <position position="73"/>
    </location>
    <ligand>
        <name>Zn(2+)</name>
        <dbReference type="ChEBI" id="CHEBI:29105"/>
    </ligand>
</feature>
<dbReference type="PANTHER" id="PTHR34535">
    <property type="entry name" value="HYDROGENASE MATURATION FACTOR HYPA"/>
    <property type="match status" value="1"/>
</dbReference>
<evidence type="ECO:0000256" key="3">
    <source>
        <dbReference type="ARBA" id="ARBA00022723"/>
    </source>
</evidence>
<evidence type="ECO:0000313" key="6">
    <source>
        <dbReference type="EMBL" id="KFC06407.1"/>
    </source>
</evidence>
<dbReference type="Pfam" id="PF01155">
    <property type="entry name" value="HypA"/>
    <property type="match status" value="1"/>
</dbReference>
<dbReference type="PANTHER" id="PTHR34535:SF3">
    <property type="entry name" value="HYDROGENASE MATURATION FACTOR HYPA"/>
    <property type="match status" value="1"/>
</dbReference>
<feature type="binding site" evidence="5">
    <location>
        <position position="90"/>
    </location>
    <ligand>
        <name>Zn(2+)</name>
        <dbReference type="ChEBI" id="CHEBI:29105"/>
    </ligand>
</feature>
<evidence type="ECO:0000256" key="4">
    <source>
        <dbReference type="ARBA" id="ARBA00022833"/>
    </source>
</evidence>
<dbReference type="GO" id="GO:0051604">
    <property type="term" value="P:protein maturation"/>
    <property type="evidence" value="ECO:0007669"/>
    <property type="project" value="InterPro"/>
</dbReference>
<evidence type="ECO:0000256" key="2">
    <source>
        <dbReference type="ARBA" id="ARBA00022596"/>
    </source>
</evidence>
<dbReference type="Proteomes" id="UP000028630">
    <property type="component" value="Unassembled WGS sequence"/>
</dbReference>
<dbReference type="GO" id="GO:0016151">
    <property type="term" value="F:nickel cation binding"/>
    <property type="evidence" value="ECO:0007669"/>
    <property type="project" value="UniProtKB-UniRule"/>
</dbReference>
<feature type="binding site" evidence="5">
    <location>
        <position position="76"/>
    </location>
    <ligand>
        <name>Zn(2+)</name>
        <dbReference type="ChEBI" id="CHEBI:29105"/>
    </ligand>
</feature>